<dbReference type="InterPro" id="IPR022337">
    <property type="entry name" value="Inositol_monophosphatase_SuhB"/>
</dbReference>
<organism evidence="9 10">
    <name type="scientific">Thermodesulforhabdus norvegica</name>
    <dbReference type="NCBI Taxonomy" id="39841"/>
    <lineage>
        <taxon>Bacteria</taxon>
        <taxon>Pseudomonadati</taxon>
        <taxon>Thermodesulfobacteriota</taxon>
        <taxon>Syntrophobacteria</taxon>
        <taxon>Syntrophobacterales</taxon>
        <taxon>Thermodesulforhabdaceae</taxon>
        <taxon>Thermodesulforhabdus</taxon>
    </lineage>
</organism>
<feature type="binding site" evidence="7">
    <location>
        <position position="74"/>
    </location>
    <ligand>
        <name>Mg(2+)</name>
        <dbReference type="ChEBI" id="CHEBI:18420"/>
        <label>1</label>
        <note>catalytic</note>
    </ligand>
</feature>
<protein>
    <recommendedName>
        <fullName evidence="8">Inositol-1-monophosphatase</fullName>
        <ecNumber evidence="8">3.1.3.25</ecNumber>
    </recommendedName>
</protein>
<proteinExistence type="inferred from homology"/>
<evidence type="ECO:0000256" key="8">
    <source>
        <dbReference type="RuleBase" id="RU364068"/>
    </source>
</evidence>
<comment type="similarity">
    <text evidence="3 8">Belongs to the inositol monophosphatase superfamily.</text>
</comment>
<dbReference type="GO" id="GO:0046854">
    <property type="term" value="P:phosphatidylinositol phosphate biosynthetic process"/>
    <property type="evidence" value="ECO:0007669"/>
    <property type="project" value="InterPro"/>
</dbReference>
<dbReference type="InterPro" id="IPR000760">
    <property type="entry name" value="Inositol_monophosphatase-like"/>
</dbReference>
<dbReference type="SUPFAM" id="SSF56655">
    <property type="entry name" value="Carbohydrate phosphatase"/>
    <property type="match status" value="1"/>
</dbReference>
<gene>
    <name evidence="9" type="ORF">SAMN05660836_02184</name>
</gene>
<evidence type="ECO:0000256" key="2">
    <source>
        <dbReference type="ARBA" id="ARBA00001946"/>
    </source>
</evidence>
<evidence type="ECO:0000256" key="6">
    <source>
        <dbReference type="ARBA" id="ARBA00022842"/>
    </source>
</evidence>
<dbReference type="Proteomes" id="UP000199611">
    <property type="component" value="Unassembled WGS sequence"/>
</dbReference>
<dbReference type="PRINTS" id="PR01959">
    <property type="entry name" value="SBIMPHPHTASE"/>
</dbReference>
<dbReference type="PANTHER" id="PTHR20854">
    <property type="entry name" value="INOSITOL MONOPHOSPHATASE"/>
    <property type="match status" value="1"/>
</dbReference>
<evidence type="ECO:0000256" key="1">
    <source>
        <dbReference type="ARBA" id="ARBA00001033"/>
    </source>
</evidence>
<dbReference type="CDD" id="cd01639">
    <property type="entry name" value="IMPase"/>
    <property type="match status" value="1"/>
</dbReference>
<feature type="binding site" evidence="7">
    <location>
        <position position="94"/>
    </location>
    <ligand>
        <name>Mg(2+)</name>
        <dbReference type="ChEBI" id="CHEBI:18420"/>
        <label>1</label>
        <note>catalytic</note>
    </ligand>
</feature>
<keyword evidence="6 7" id="KW-0460">Magnesium</keyword>
<feature type="binding site" evidence="7">
    <location>
        <position position="91"/>
    </location>
    <ligand>
        <name>Mg(2+)</name>
        <dbReference type="ChEBI" id="CHEBI:18420"/>
        <label>1</label>
        <note>catalytic</note>
    </ligand>
</feature>
<dbReference type="Pfam" id="PF00459">
    <property type="entry name" value="Inositol_P"/>
    <property type="match status" value="1"/>
</dbReference>
<dbReference type="AlphaFoldDB" id="A0A1I4V9F1"/>
<dbReference type="PRINTS" id="PR00377">
    <property type="entry name" value="IMPHPHTASES"/>
</dbReference>
<keyword evidence="10" id="KW-1185">Reference proteome</keyword>
<sequence>MASGERSEYDELRTLMEETLIKAGELIKKAYLSQTSSFHHKDKFDYVTETDRNSESLIRKMLNSRYPDDMVIGEETFSGQGLPPEPCWIVDPLDGTTNFIHRFPHISVTIARWDGKDLVAGCIYDVLRNELFTAVKGNGVYLNGSPVVLPPKNDVLHSLVATGFPFKRKDIARQYLASFQEIFHHVSDIRRAGSAALDLAYVAVGRLDGFWEVGLKPWDIAAGVLMIREMGGIVTDFWGTPEVLQSGHVVAARTPELHSLILRAVKKSLAPALGEETTLKTTHCLRR</sequence>
<dbReference type="Gene3D" id="3.30.540.10">
    <property type="entry name" value="Fructose-1,6-Bisphosphatase, subunit A, domain 1"/>
    <property type="match status" value="1"/>
</dbReference>
<dbReference type="GO" id="GO:0046872">
    <property type="term" value="F:metal ion binding"/>
    <property type="evidence" value="ECO:0007669"/>
    <property type="project" value="UniProtKB-KW"/>
</dbReference>
<dbReference type="GO" id="GO:0006020">
    <property type="term" value="P:inositol metabolic process"/>
    <property type="evidence" value="ECO:0007669"/>
    <property type="project" value="TreeGrafter"/>
</dbReference>
<keyword evidence="4 7" id="KW-0479">Metal-binding</keyword>
<reference evidence="9 10" key="1">
    <citation type="submission" date="2016-10" db="EMBL/GenBank/DDBJ databases">
        <authorList>
            <person name="de Groot N.N."/>
        </authorList>
    </citation>
    <scope>NUCLEOTIDE SEQUENCE [LARGE SCALE GENOMIC DNA]</scope>
    <source>
        <strain evidence="9 10">DSM 9990</strain>
    </source>
</reference>
<comment type="cofactor">
    <cofactor evidence="2 7 8">
        <name>Mg(2+)</name>
        <dbReference type="ChEBI" id="CHEBI:18420"/>
    </cofactor>
</comment>
<dbReference type="EC" id="3.1.3.25" evidence="8"/>
<dbReference type="PROSITE" id="PS00629">
    <property type="entry name" value="IMP_1"/>
    <property type="match status" value="1"/>
</dbReference>
<dbReference type="RefSeq" id="WP_093395774.1">
    <property type="nucleotide sequence ID" value="NZ_FOUU01000008.1"/>
</dbReference>
<evidence type="ECO:0000256" key="3">
    <source>
        <dbReference type="ARBA" id="ARBA00009759"/>
    </source>
</evidence>
<evidence type="ECO:0000256" key="4">
    <source>
        <dbReference type="ARBA" id="ARBA00022723"/>
    </source>
</evidence>
<dbReference type="GO" id="GO:0008934">
    <property type="term" value="F:inositol monophosphate 1-phosphatase activity"/>
    <property type="evidence" value="ECO:0007669"/>
    <property type="project" value="InterPro"/>
</dbReference>
<evidence type="ECO:0000313" key="10">
    <source>
        <dbReference type="Proteomes" id="UP000199611"/>
    </source>
</evidence>
<feature type="binding site" evidence="7">
    <location>
        <position position="219"/>
    </location>
    <ligand>
        <name>Mg(2+)</name>
        <dbReference type="ChEBI" id="CHEBI:18420"/>
        <label>1</label>
        <note>catalytic</note>
    </ligand>
</feature>
<keyword evidence="5 8" id="KW-0378">Hydrolase</keyword>
<dbReference type="GO" id="GO:0007165">
    <property type="term" value="P:signal transduction"/>
    <property type="evidence" value="ECO:0007669"/>
    <property type="project" value="TreeGrafter"/>
</dbReference>
<dbReference type="EMBL" id="FOUU01000008">
    <property type="protein sequence ID" value="SFM97829.1"/>
    <property type="molecule type" value="Genomic_DNA"/>
</dbReference>
<dbReference type="FunFam" id="3.30.540.10:FF:000003">
    <property type="entry name" value="Inositol-1-monophosphatase"/>
    <property type="match status" value="1"/>
</dbReference>
<dbReference type="PANTHER" id="PTHR20854:SF4">
    <property type="entry name" value="INOSITOL-1-MONOPHOSPHATASE-RELATED"/>
    <property type="match status" value="1"/>
</dbReference>
<evidence type="ECO:0000256" key="7">
    <source>
        <dbReference type="PIRSR" id="PIRSR600760-2"/>
    </source>
</evidence>
<dbReference type="InterPro" id="IPR033942">
    <property type="entry name" value="IMPase"/>
</dbReference>
<dbReference type="OrthoDB" id="9785695at2"/>
<evidence type="ECO:0000313" key="9">
    <source>
        <dbReference type="EMBL" id="SFM97829.1"/>
    </source>
</evidence>
<dbReference type="STRING" id="39841.SAMN05660836_02184"/>
<dbReference type="PROSITE" id="PS00630">
    <property type="entry name" value="IMP_2"/>
    <property type="match status" value="1"/>
</dbReference>
<evidence type="ECO:0000256" key="5">
    <source>
        <dbReference type="ARBA" id="ARBA00022801"/>
    </source>
</evidence>
<accession>A0A1I4V9F1</accession>
<dbReference type="InterPro" id="IPR020550">
    <property type="entry name" value="Inositol_monophosphatase_CS"/>
</dbReference>
<comment type="catalytic activity">
    <reaction evidence="1 8">
        <text>a myo-inositol phosphate + H2O = myo-inositol + phosphate</text>
        <dbReference type="Rhea" id="RHEA:24056"/>
        <dbReference type="ChEBI" id="CHEBI:15377"/>
        <dbReference type="ChEBI" id="CHEBI:17268"/>
        <dbReference type="ChEBI" id="CHEBI:43474"/>
        <dbReference type="ChEBI" id="CHEBI:84139"/>
        <dbReference type="EC" id="3.1.3.25"/>
    </reaction>
</comment>
<name>A0A1I4V9F1_9BACT</name>
<dbReference type="InterPro" id="IPR020583">
    <property type="entry name" value="Inositol_monoP_metal-BS"/>
</dbReference>
<dbReference type="Gene3D" id="3.40.190.80">
    <property type="match status" value="1"/>
</dbReference>
<feature type="binding site" evidence="7">
    <location>
        <position position="93"/>
    </location>
    <ligand>
        <name>Mg(2+)</name>
        <dbReference type="ChEBI" id="CHEBI:18420"/>
        <label>2</label>
    </ligand>
</feature>